<name>A0A179FEX3_PURLI</name>
<evidence type="ECO:0000313" key="3">
    <source>
        <dbReference type="Proteomes" id="UP000078340"/>
    </source>
</evidence>
<proteinExistence type="predicted"/>
<comment type="caution">
    <text evidence="1">The sequence shown here is derived from an EMBL/GenBank/DDBJ whole genome shotgun (WGS) entry which is preliminary data.</text>
</comment>
<gene>
    <name evidence="2" type="ORF">VFPBJ_07488</name>
    <name evidence="1" type="ORF">VFPFJ_11311</name>
</gene>
<accession>A0A179FEX3</accession>
<evidence type="ECO:0000313" key="1">
    <source>
        <dbReference type="EMBL" id="OAQ63947.1"/>
    </source>
</evidence>
<dbReference type="Proteomes" id="UP000078340">
    <property type="component" value="Unassembled WGS sequence"/>
</dbReference>
<sequence length="72" mass="8142">MGPITFHVVVSMALETERLNSGMGALKLRGLWGIPAAEEELKLSGLYLRSWVMVENPRRARWCGADGHWARY</sequence>
<dbReference type="EMBL" id="LSBH01000006">
    <property type="protein sequence ID" value="OAQ77016.1"/>
    <property type="molecule type" value="Genomic_DNA"/>
</dbReference>
<evidence type="ECO:0000313" key="2">
    <source>
        <dbReference type="EMBL" id="OAQ77016.1"/>
    </source>
</evidence>
<reference evidence="1 3" key="1">
    <citation type="submission" date="2016-02" db="EMBL/GenBank/DDBJ databases">
        <title>Biosynthesis of antibiotic leucinostatins and their inhibition on Phytophthora in bio-control Purpureocillium lilacinum.</title>
        <authorList>
            <person name="Wang G."/>
            <person name="Liu Z."/>
            <person name="Lin R."/>
            <person name="Li E."/>
            <person name="Mao Z."/>
            <person name="Ling J."/>
            <person name="Yin W."/>
            <person name="Xie B."/>
        </authorList>
    </citation>
    <scope>NUCLEOTIDE SEQUENCE [LARGE SCALE GENOMIC DNA]</scope>
    <source>
        <strain evidence="2">PLBJ-1</strain>
        <strain evidence="1">PLFJ-1</strain>
    </source>
</reference>
<dbReference type="AlphaFoldDB" id="A0A179FEX3"/>
<dbReference type="Proteomes" id="UP000078240">
    <property type="component" value="Unassembled WGS sequence"/>
</dbReference>
<protein>
    <submittedName>
        <fullName evidence="1">Uncharacterized protein</fullName>
    </submittedName>
</protein>
<dbReference type="EMBL" id="LSBI01000027">
    <property type="protein sequence ID" value="OAQ63947.1"/>
    <property type="molecule type" value="Genomic_DNA"/>
</dbReference>
<organism evidence="1 3">
    <name type="scientific">Purpureocillium lilacinum</name>
    <name type="common">Paecilomyces lilacinus</name>
    <dbReference type="NCBI Taxonomy" id="33203"/>
    <lineage>
        <taxon>Eukaryota</taxon>
        <taxon>Fungi</taxon>
        <taxon>Dikarya</taxon>
        <taxon>Ascomycota</taxon>
        <taxon>Pezizomycotina</taxon>
        <taxon>Sordariomycetes</taxon>
        <taxon>Hypocreomycetidae</taxon>
        <taxon>Hypocreales</taxon>
        <taxon>Ophiocordycipitaceae</taxon>
        <taxon>Purpureocillium</taxon>
    </lineage>
</organism>